<sequence>MFLVIGEKPSVSQALAKILKAGKKEDGYLSGEDCLVSWCFGHLAEYAPPESYDGRYAKWTFSDLPIIPEEWKLTVAKDKKAQLAVLKKLLNRKDLEYVVNACDVG</sequence>
<comment type="caution">
    <text evidence="1">The sequence shown here is derived from an EMBL/GenBank/DDBJ whole genome shotgun (WGS) entry which is preliminary data.</text>
</comment>
<dbReference type="EMBL" id="QZDT01000018">
    <property type="protein sequence ID" value="NBJ93331.1"/>
    <property type="molecule type" value="Genomic_DNA"/>
</dbReference>
<accession>A0A9X5BFX2</accession>
<dbReference type="InterPro" id="IPR023405">
    <property type="entry name" value="Topo_IA_core_domain"/>
</dbReference>
<dbReference type="OrthoDB" id="9803554at2"/>
<dbReference type="AlphaFoldDB" id="A0A9X5BFX2"/>
<proteinExistence type="predicted"/>
<gene>
    <name evidence="1" type="ORF">D5281_12195</name>
</gene>
<dbReference type="Proteomes" id="UP001154420">
    <property type="component" value="Unassembled WGS sequence"/>
</dbReference>
<keyword evidence="2" id="KW-1185">Reference proteome</keyword>
<dbReference type="Gene3D" id="3.40.50.140">
    <property type="match status" value="1"/>
</dbReference>
<protein>
    <recommendedName>
        <fullName evidence="3">DNA topoisomerase</fullName>
    </recommendedName>
</protein>
<evidence type="ECO:0008006" key="3">
    <source>
        <dbReference type="Google" id="ProtNLM"/>
    </source>
</evidence>
<name>A0A9X5BFX2_9FIRM</name>
<organism evidence="1 2">
    <name type="scientific">Parablautia muri</name>
    <dbReference type="NCBI Taxonomy" id="2320879"/>
    <lineage>
        <taxon>Bacteria</taxon>
        <taxon>Bacillati</taxon>
        <taxon>Bacillota</taxon>
        <taxon>Clostridia</taxon>
        <taxon>Lachnospirales</taxon>
        <taxon>Lachnospiraceae</taxon>
        <taxon>Parablautia</taxon>
    </lineage>
</organism>
<evidence type="ECO:0000313" key="2">
    <source>
        <dbReference type="Proteomes" id="UP001154420"/>
    </source>
</evidence>
<reference evidence="1" key="1">
    <citation type="submission" date="2018-09" db="EMBL/GenBank/DDBJ databases">
        <title>Murine metabolic-syndrome-specific gut microbial biobank.</title>
        <authorList>
            <person name="Liu C."/>
        </authorList>
    </citation>
    <scope>NUCLEOTIDE SEQUENCE</scope>
    <source>
        <strain evidence="1">D42-62</strain>
    </source>
</reference>
<evidence type="ECO:0000313" key="1">
    <source>
        <dbReference type="EMBL" id="NBJ93331.1"/>
    </source>
</evidence>
<dbReference type="SUPFAM" id="SSF56712">
    <property type="entry name" value="Prokaryotic type I DNA topoisomerase"/>
    <property type="match status" value="1"/>
</dbReference>